<gene>
    <name evidence="3" type="ORF">NAEGRDRAFT_61978</name>
</gene>
<feature type="region of interest" description="Disordered" evidence="1">
    <location>
        <begin position="1232"/>
        <end position="1299"/>
    </location>
</feature>
<name>D2UZK9_NAEGR</name>
<dbReference type="GeneID" id="8863454"/>
<dbReference type="SUPFAM" id="SSF52540">
    <property type="entry name" value="P-loop containing nucleoside triphosphate hydrolases"/>
    <property type="match status" value="1"/>
</dbReference>
<feature type="compositionally biased region" description="Acidic residues" evidence="1">
    <location>
        <begin position="815"/>
        <end position="831"/>
    </location>
</feature>
<dbReference type="eggNOG" id="ENOG502T1X3">
    <property type="taxonomic scope" value="Eukaryota"/>
</dbReference>
<dbReference type="Gene3D" id="3.40.50.300">
    <property type="entry name" value="P-loop containing nucleotide triphosphate hydrolases"/>
    <property type="match status" value="2"/>
</dbReference>
<feature type="compositionally biased region" description="Acidic residues" evidence="1">
    <location>
        <begin position="1250"/>
        <end position="1291"/>
    </location>
</feature>
<keyword evidence="2" id="KW-0812">Transmembrane</keyword>
<dbReference type="OMA" id="LEGCCPV"/>
<dbReference type="EMBL" id="GG738846">
    <property type="protein sequence ID" value="EFC49960.1"/>
    <property type="molecule type" value="Genomic_DNA"/>
</dbReference>
<feature type="region of interest" description="Disordered" evidence="1">
    <location>
        <begin position="694"/>
        <end position="736"/>
    </location>
</feature>
<evidence type="ECO:0000256" key="2">
    <source>
        <dbReference type="SAM" id="Phobius"/>
    </source>
</evidence>
<feature type="region of interest" description="Disordered" evidence="1">
    <location>
        <begin position="957"/>
        <end position="985"/>
    </location>
</feature>
<dbReference type="STRING" id="5762.D2UZK9"/>
<dbReference type="Pfam" id="PF00406">
    <property type="entry name" value="ADK"/>
    <property type="match status" value="1"/>
</dbReference>
<organism evidence="4">
    <name type="scientific">Naegleria gruberi</name>
    <name type="common">Amoeba</name>
    <dbReference type="NCBI Taxonomy" id="5762"/>
    <lineage>
        <taxon>Eukaryota</taxon>
        <taxon>Discoba</taxon>
        <taxon>Heterolobosea</taxon>
        <taxon>Tetramitia</taxon>
        <taxon>Eutetramitia</taxon>
        <taxon>Vahlkampfiidae</taxon>
        <taxon>Naegleria</taxon>
    </lineage>
</organism>
<dbReference type="KEGG" id="ngr:NAEGRDRAFT_61978"/>
<feature type="region of interest" description="Disordered" evidence="1">
    <location>
        <begin position="812"/>
        <end position="834"/>
    </location>
</feature>
<dbReference type="VEuPathDB" id="AmoebaDB:NAEGRDRAFT_61978"/>
<feature type="compositionally biased region" description="Basic and acidic residues" evidence="1">
    <location>
        <begin position="1232"/>
        <end position="1248"/>
    </location>
</feature>
<dbReference type="OrthoDB" id="439792at2759"/>
<feature type="region of interest" description="Disordered" evidence="1">
    <location>
        <begin position="1082"/>
        <end position="1108"/>
    </location>
</feature>
<dbReference type="InterPro" id="IPR027417">
    <property type="entry name" value="P-loop_NTPase"/>
</dbReference>
<feature type="compositionally biased region" description="Basic and acidic residues" evidence="1">
    <location>
        <begin position="400"/>
        <end position="411"/>
    </location>
</feature>
<keyword evidence="2" id="KW-1133">Transmembrane helix</keyword>
<evidence type="ECO:0000256" key="1">
    <source>
        <dbReference type="SAM" id="MobiDB-lite"/>
    </source>
</evidence>
<feature type="region of interest" description="Disordered" evidence="1">
    <location>
        <begin position="320"/>
        <end position="411"/>
    </location>
</feature>
<proteinExistence type="predicted"/>
<dbReference type="InParanoid" id="D2UZK9"/>
<evidence type="ECO:0000313" key="3">
    <source>
        <dbReference type="EMBL" id="EFC49960.1"/>
    </source>
</evidence>
<dbReference type="RefSeq" id="XP_002682704.1">
    <property type="nucleotide sequence ID" value="XM_002682658.1"/>
</dbReference>
<sequence>MSSTDETIEKEQPISNNNENTIHQTIDVDDWNYQLIERKLDKIIEVLFDEKKIYFREIDDKDLVKFLNNNDINDTLSDDIYCLNEIPSFNDLTGEEIKLRELDEIHPILTFTRLMDLGKHFNVKGETKYQIGLKIKKVDKHFENLLRLSLPESEQLQNVELQQGYDSEEEMIIDVNKRPKSFLIIGDSFSGKGHIGKQISNHYNSVRLDLEEMAREEFKSKSSMGLQIEKYLKEERAIPNSLQIELFQKWISSDYIMDRGYILEWGTIDSEIRSSIVQALQDNPAKYVVSLQMNPEESKNRKSEIISKITSRISEIESLIDQEDNKERQEQEEERRKQELREEKKKLMQTQKLEKKKKEPSEDDDGENADEEETEEEPEEEPEEDEEEEEPEEDEDEEVREEKEKQKAQMRENQFLERLEYFYLKKKAYQEQADLEPLSNTIQIAKEHCKFLTIDTSSQSFRDAFLIVLQKIGRSTPNIVAINPVIIETPEEEPDYEGIITAQIEKGYKWSRWKKYCPVRFHIDRAIVEGNIPALYRGRLYLLSTKEYQNEFINNPRYYLKKLPEKKQRVLFVWNGEIGEEIIREVSKFYKSEIVSLDQYAKYAASLPPPPIKEKKLAKKVTIEGDDEDEAPEEEPEEQEIMEENVLPETSEDLQISIFVSGGSSSYENSSVMKSILDSPAESPLTSIVILTKEKSEQEEGEEEHATEESAAVDDEEDNNENEEQGESDPKAIDPPVEKKEVIDFVKLVKEKEEYLQAKKIKFIEVSFTNIWEGVLSVRKQVDPFLVEAAAASIELPKEDTDPFEREHVLLEQEEKTEEQEGGDDPQDDEEPSKKEIRHEILGLSGIFCPVTLKNRRLLVKGDSSLCVSYKGKHYVFDTQEAMDEFILRPHIYTSEIRNTTSNIWMIGVDEQSSYSTKISETFSLPIVKLDLDFLEKIGSEIDTVIEYIKELEKPIEHPKKEKSDDEEEEEEEAPEEEDDETAKEEKRLRRLCNILKLVLKDQKYVNGYILTSIPLGEVTEPILNILDELEVFPTLLINFKVNEEQYVKKNFDKNFSQYKQHLLQKKIDKRKKKEQAKIDVRLKKKKEDDDNEETQQEEEEEEPVKTKDEILEDVQKSYSDAFEKTEEISNRYLGKRFVVRDFDSAKPERVVMRQVLDFIYLMKDKKQIFDFITTCDHDTAIKLVFEGRKKLGFGYFDKVDKLQQTSQYPKMEGNFLTICQDEDPFQYVEPPKQEEVAPQQPEEKSNNEENQDEEQTDEEKQDDDEQNEEEKNEEEGDEQEEKDGDEENEDVSVKKTVKPPKPEISFPVVVNNLVFFFKTEKNREIFLKERTRLIETEIDQKEFRPKILLYGGDPEKREILARKVAAKLGCTYVSCLEIVQTFMKYQTAIGNQFRSEENPFPEGDDLLSYLKRRLNHFDCVVNGFIIDGIFPTYEDIKEFAKKGDIIDKVFFLDNRDSTTVSNDERQIETLFEMERPFTTIRLGILPDWSLVSSIERAVTNTLHRQYNFFVNSSKKEIPAPIFDIGMDSDFFSDHISRFKTYCPVKFVDEGILFDTITDRTHTNRCFYEDKIYCFSDSNVMQMFVSNYHKYTDKNIKFPEELPHEVNDMHLRHVSELQEEEYDDKIAGQYGYLGFCPILLSLGMVVWGKSRFSIKYKGKLYRTYSSEGRIKFMQKPWEFVSLQLPTKLPVRQRDWPNLGVVEYLEESVEKLVSSSVLELAKVRPLYKGLTVKESAIKHLAILLKKNNKKLESK</sequence>
<feature type="region of interest" description="Disordered" evidence="1">
    <location>
        <begin position="620"/>
        <end position="648"/>
    </location>
</feature>
<keyword evidence="4" id="KW-1185">Reference proteome</keyword>
<feature type="compositionally biased region" description="Acidic residues" evidence="1">
    <location>
        <begin position="965"/>
        <end position="983"/>
    </location>
</feature>
<dbReference type="PANTHER" id="PTHR35711">
    <property type="entry name" value="EXPRESSED PROTEIN"/>
    <property type="match status" value="1"/>
</dbReference>
<feature type="region of interest" description="Disordered" evidence="1">
    <location>
        <begin position="1"/>
        <end position="21"/>
    </location>
</feature>
<reference evidence="3 4" key="1">
    <citation type="journal article" date="2010" name="Cell">
        <title>The genome of Naegleria gruberi illuminates early eukaryotic versatility.</title>
        <authorList>
            <person name="Fritz-Laylin L.K."/>
            <person name="Prochnik S.E."/>
            <person name="Ginger M.L."/>
            <person name="Dacks J.B."/>
            <person name="Carpenter M.L."/>
            <person name="Field M.C."/>
            <person name="Kuo A."/>
            <person name="Paredez A."/>
            <person name="Chapman J."/>
            <person name="Pham J."/>
            <person name="Shu S."/>
            <person name="Neupane R."/>
            <person name="Cipriano M."/>
            <person name="Mancuso J."/>
            <person name="Tu H."/>
            <person name="Salamov A."/>
            <person name="Lindquist E."/>
            <person name="Shapiro H."/>
            <person name="Lucas S."/>
            <person name="Grigoriev I.V."/>
            <person name="Cande W.Z."/>
            <person name="Fulton C."/>
            <person name="Rokhsar D.S."/>
            <person name="Dawson S.C."/>
        </authorList>
    </citation>
    <scope>NUCLEOTIDE SEQUENCE [LARGE SCALE GENOMIC DNA]</scope>
    <source>
        <strain evidence="3 4">NEG-M</strain>
    </source>
</reference>
<accession>D2UZK9</accession>
<keyword evidence="2" id="KW-0472">Membrane</keyword>
<feature type="compositionally biased region" description="Acidic residues" evidence="1">
    <location>
        <begin position="624"/>
        <end position="643"/>
    </location>
</feature>
<feature type="compositionally biased region" description="Basic and acidic residues" evidence="1">
    <location>
        <begin position="323"/>
        <end position="360"/>
    </location>
</feature>
<feature type="transmembrane region" description="Helical" evidence="2">
    <location>
        <begin position="1630"/>
        <end position="1647"/>
    </location>
</feature>
<evidence type="ECO:0000313" key="4">
    <source>
        <dbReference type="Proteomes" id="UP000006671"/>
    </source>
</evidence>
<feature type="compositionally biased region" description="Acidic residues" evidence="1">
    <location>
        <begin position="1090"/>
        <end position="1103"/>
    </location>
</feature>
<protein>
    <submittedName>
        <fullName evidence="3">Predicted protein</fullName>
    </submittedName>
</protein>
<feature type="compositionally biased region" description="Acidic residues" evidence="1">
    <location>
        <begin position="361"/>
        <end position="399"/>
    </location>
</feature>
<feature type="compositionally biased region" description="Acidic residues" evidence="1">
    <location>
        <begin position="699"/>
        <end position="727"/>
    </location>
</feature>
<dbReference type="Proteomes" id="UP000006671">
    <property type="component" value="Unassembled WGS sequence"/>
</dbReference>
<dbReference type="PANTHER" id="PTHR35711:SF1">
    <property type="entry name" value="ECTODERMAL, ISOFORM F"/>
    <property type="match status" value="1"/>
</dbReference>